<feature type="domain" description="DEP" evidence="12">
    <location>
        <begin position="38"/>
        <end position="111"/>
    </location>
</feature>
<keyword evidence="9" id="KW-0811">Translocation</keyword>
<dbReference type="EMBL" id="HBIU01010856">
    <property type="protein sequence ID" value="CAE0626009.1"/>
    <property type="molecule type" value="Transcribed_RNA"/>
</dbReference>
<evidence type="ECO:0000256" key="1">
    <source>
        <dbReference type="ARBA" id="ARBA00004477"/>
    </source>
</evidence>
<evidence type="ECO:0000256" key="11">
    <source>
        <dbReference type="SAM" id="Phobius"/>
    </source>
</evidence>
<protein>
    <recommendedName>
        <fullName evidence="3">Translocation protein SEC62</fullName>
    </recommendedName>
</protein>
<feature type="transmembrane region" description="Helical" evidence="11">
    <location>
        <begin position="119"/>
        <end position="138"/>
    </location>
</feature>
<gene>
    <name evidence="13" type="ORF">HAKA00212_LOCUS4680</name>
</gene>
<dbReference type="AlphaFoldDB" id="A0A6V1K7K4"/>
<evidence type="ECO:0000256" key="8">
    <source>
        <dbReference type="ARBA" id="ARBA00022989"/>
    </source>
</evidence>
<dbReference type="PROSITE" id="PS50186">
    <property type="entry name" value="DEP"/>
    <property type="match status" value="1"/>
</dbReference>
<dbReference type="Pfam" id="PF03839">
    <property type="entry name" value="Sec62"/>
    <property type="match status" value="1"/>
</dbReference>
<reference evidence="13" key="1">
    <citation type="submission" date="2021-01" db="EMBL/GenBank/DDBJ databases">
        <authorList>
            <person name="Corre E."/>
            <person name="Pelletier E."/>
            <person name="Niang G."/>
            <person name="Scheremetjew M."/>
            <person name="Finn R."/>
            <person name="Kale V."/>
            <person name="Holt S."/>
            <person name="Cochrane G."/>
            <person name="Meng A."/>
            <person name="Brown T."/>
            <person name="Cohen L."/>
        </authorList>
    </citation>
    <scope>NUCLEOTIDE SEQUENCE</scope>
    <source>
        <strain evidence="13">CCMP3107</strain>
    </source>
</reference>
<dbReference type="GO" id="GO:0005789">
    <property type="term" value="C:endoplasmic reticulum membrane"/>
    <property type="evidence" value="ECO:0007669"/>
    <property type="project" value="UniProtKB-SubCell"/>
</dbReference>
<evidence type="ECO:0000256" key="10">
    <source>
        <dbReference type="ARBA" id="ARBA00023136"/>
    </source>
</evidence>
<evidence type="ECO:0000256" key="4">
    <source>
        <dbReference type="ARBA" id="ARBA00022448"/>
    </source>
</evidence>
<evidence type="ECO:0000256" key="9">
    <source>
        <dbReference type="ARBA" id="ARBA00023010"/>
    </source>
</evidence>
<comment type="similarity">
    <text evidence="2">Belongs to the SEC62 family.</text>
</comment>
<keyword evidence="8 11" id="KW-1133">Transmembrane helix</keyword>
<keyword evidence="4" id="KW-0813">Transport</keyword>
<feature type="transmembrane region" description="Helical" evidence="11">
    <location>
        <begin position="144"/>
        <end position="173"/>
    </location>
</feature>
<organism evidence="13">
    <name type="scientific">Heterosigma akashiwo</name>
    <name type="common">Chromophytic alga</name>
    <name type="synonym">Heterosigma carterae</name>
    <dbReference type="NCBI Taxonomy" id="2829"/>
    <lineage>
        <taxon>Eukaryota</taxon>
        <taxon>Sar</taxon>
        <taxon>Stramenopiles</taxon>
        <taxon>Ochrophyta</taxon>
        <taxon>Raphidophyceae</taxon>
        <taxon>Chattonellales</taxon>
        <taxon>Chattonellaceae</taxon>
        <taxon>Heterosigma</taxon>
    </lineage>
</organism>
<dbReference type="GO" id="GO:0035556">
    <property type="term" value="P:intracellular signal transduction"/>
    <property type="evidence" value="ECO:0007669"/>
    <property type="project" value="InterPro"/>
</dbReference>
<evidence type="ECO:0000313" key="13">
    <source>
        <dbReference type="EMBL" id="CAE0626009.1"/>
    </source>
</evidence>
<evidence type="ECO:0000256" key="5">
    <source>
        <dbReference type="ARBA" id="ARBA00022692"/>
    </source>
</evidence>
<dbReference type="GO" id="GO:0031204">
    <property type="term" value="P:post-translational protein targeting to membrane, translocation"/>
    <property type="evidence" value="ECO:0007669"/>
    <property type="project" value="TreeGrafter"/>
</dbReference>
<evidence type="ECO:0000259" key="12">
    <source>
        <dbReference type="PROSITE" id="PS50186"/>
    </source>
</evidence>
<sequence>MATYLSPEGLKKIADFLRNGRKFPVRHGVQHDKRVEYFKGSKLVDFLVNNTEKKKKGRPTITNEADAIRVCRAMLAEGYFHRSERIEKGVLKLVPPSRQEWAPKEFYTWIYDGDQTTSYFMTALLIIGFLLLTCFPIWPTFLKIWLWYISVTLLIFMLGFITIRAVIFLIFWIMGFEFWILPRLFDDNLGFTESFTPGYTFEKVAGGQLIYRLGAFGAIGGLFYWAYTQPTDFDTFLSVQRDFLDDLYSGNLLSDMSQQSKEDIDKVKIPTLEDLMAETDNIFETEDNSEDIVSQFMDDMLKEDAKAEAAMDDEDEE</sequence>
<keyword evidence="6" id="KW-0256">Endoplasmic reticulum</keyword>
<comment type="subcellular location">
    <subcellularLocation>
        <location evidence="1">Endoplasmic reticulum membrane</location>
        <topology evidence="1">Multi-pass membrane protein</topology>
    </subcellularLocation>
</comment>
<feature type="transmembrane region" description="Helical" evidence="11">
    <location>
        <begin position="209"/>
        <end position="227"/>
    </location>
</feature>
<keyword evidence="10 11" id="KW-0472">Membrane</keyword>
<dbReference type="InterPro" id="IPR004728">
    <property type="entry name" value="Sec62"/>
</dbReference>
<dbReference type="PANTHER" id="PTHR12443:SF9">
    <property type="entry name" value="TRANSLOCATION PROTEIN SEC62"/>
    <property type="match status" value="1"/>
</dbReference>
<name>A0A6V1K7K4_HETAK</name>
<evidence type="ECO:0000256" key="2">
    <source>
        <dbReference type="ARBA" id="ARBA00010604"/>
    </source>
</evidence>
<evidence type="ECO:0000256" key="6">
    <source>
        <dbReference type="ARBA" id="ARBA00022824"/>
    </source>
</evidence>
<keyword evidence="5 11" id="KW-0812">Transmembrane</keyword>
<keyword evidence="7" id="KW-0653">Protein transport</keyword>
<dbReference type="InterPro" id="IPR000591">
    <property type="entry name" value="DEP_dom"/>
</dbReference>
<evidence type="ECO:0000256" key="3">
    <source>
        <dbReference type="ARBA" id="ARBA00021257"/>
    </source>
</evidence>
<accession>A0A6V1K7K4</accession>
<dbReference type="PANTHER" id="PTHR12443">
    <property type="entry name" value="TRANSLOCATION PROTEIN SEC62"/>
    <property type="match status" value="1"/>
</dbReference>
<proteinExistence type="inferred from homology"/>
<evidence type="ECO:0000256" key="7">
    <source>
        <dbReference type="ARBA" id="ARBA00022927"/>
    </source>
</evidence>